<keyword evidence="2" id="KW-1185">Reference proteome</keyword>
<dbReference type="EMBL" id="KL197750">
    <property type="protein sequence ID" value="KDQ51215.1"/>
    <property type="molecule type" value="Genomic_DNA"/>
</dbReference>
<gene>
    <name evidence="1" type="ORF">JAAARDRAFT_73712</name>
</gene>
<dbReference type="OrthoDB" id="3066495at2759"/>
<name>A0A067PBK0_9AGAM</name>
<dbReference type="HOGENOM" id="CLU_021648_0_0_1"/>
<reference evidence="2" key="1">
    <citation type="journal article" date="2014" name="Proc. Natl. Acad. Sci. U.S.A.">
        <title>Extensive sampling of basidiomycete genomes demonstrates inadequacy of the white-rot/brown-rot paradigm for wood decay fungi.</title>
        <authorList>
            <person name="Riley R."/>
            <person name="Salamov A.A."/>
            <person name="Brown D.W."/>
            <person name="Nagy L.G."/>
            <person name="Floudas D."/>
            <person name="Held B.W."/>
            <person name="Levasseur A."/>
            <person name="Lombard V."/>
            <person name="Morin E."/>
            <person name="Otillar R."/>
            <person name="Lindquist E.A."/>
            <person name="Sun H."/>
            <person name="LaButti K.M."/>
            <person name="Schmutz J."/>
            <person name="Jabbour D."/>
            <person name="Luo H."/>
            <person name="Baker S.E."/>
            <person name="Pisabarro A.G."/>
            <person name="Walton J.D."/>
            <person name="Blanchette R.A."/>
            <person name="Henrissat B."/>
            <person name="Martin F."/>
            <person name="Cullen D."/>
            <person name="Hibbett D.S."/>
            <person name="Grigoriev I.V."/>
        </authorList>
    </citation>
    <scope>NUCLEOTIDE SEQUENCE [LARGE SCALE GENOMIC DNA]</scope>
    <source>
        <strain evidence="2">MUCL 33604</strain>
    </source>
</reference>
<dbReference type="Proteomes" id="UP000027265">
    <property type="component" value="Unassembled WGS sequence"/>
</dbReference>
<dbReference type="InParanoid" id="A0A067PBK0"/>
<sequence length="762" mass="85485">MQYAFEFDNQSVSDLHRTHLFDALSIASTISDLPGPGRTLDNVLLNTGRKLEKFLFLHVPRLRRKPKSTFNPTFLQFDDLSDLDPFFDNHVFEALSDGDDSTESGLQGPGLTVGKWISGAGRKLEKLLGAAGERMGKGPNTVINRTIALADTFISSLFSPSYPFVASNDVRSAVRTSFLPTVDRVTDQYFPEELIQKADFIDCCKKLVAFLRHDRQNNQMMAIYYLTSLICAYPTSGPLLNQLGAQDAVREVVLRCSLLPLKNRDRRLLLAPSRRALVMLSDVEVLTTIKKLDAAYEDHSCNMEARIQLFSNLVACTKNSNVAILAGRHLTTGTQVIGVAALIRLIPPSLLELWAQLAFSIDPLSSRVFLGLLNDLRLSYFRRSGNITPVLNIAISLLRQGLVAYDDTSKAPCFDFLARKLLKEITMGLQEHCVAANLSKEAVVEFSNVLQLRRAHLSPSDSSFLVPFIKYTSPFFEILGSFCREWYFRGPQTWYQSWNRIPMRAILPSRRTTLCRRLVELALGGECSAEDLHQIASKDPDCHLEILALPRDELQRSTESFRSKMSTLSQNLDIDEFRMPQRYVDGGFFDCCTGIRVTVPSDTVVGDSIILPPDIHGSHLHYVDRSGPLPPREGFRALFGDVSALRWISALNLGKFGTRYEPVVLYWIDGRAYHVGCKPNKDMELLEVLPVPVDLDPNQSRPSSLHILAVRVMNGGQIPDVFWYDKSNMCLTHAVTIESIDVPKGLGSKYCRDCQRTRNELA</sequence>
<evidence type="ECO:0000313" key="2">
    <source>
        <dbReference type="Proteomes" id="UP000027265"/>
    </source>
</evidence>
<evidence type="ECO:0000313" key="1">
    <source>
        <dbReference type="EMBL" id="KDQ51215.1"/>
    </source>
</evidence>
<dbReference type="AlphaFoldDB" id="A0A067PBK0"/>
<accession>A0A067PBK0</accession>
<organism evidence="1 2">
    <name type="scientific">Jaapia argillacea MUCL 33604</name>
    <dbReference type="NCBI Taxonomy" id="933084"/>
    <lineage>
        <taxon>Eukaryota</taxon>
        <taxon>Fungi</taxon>
        <taxon>Dikarya</taxon>
        <taxon>Basidiomycota</taxon>
        <taxon>Agaricomycotina</taxon>
        <taxon>Agaricomycetes</taxon>
        <taxon>Agaricomycetidae</taxon>
        <taxon>Jaapiales</taxon>
        <taxon>Jaapiaceae</taxon>
        <taxon>Jaapia</taxon>
    </lineage>
</organism>
<protein>
    <submittedName>
        <fullName evidence="1">Uncharacterized protein</fullName>
    </submittedName>
</protein>
<proteinExistence type="predicted"/>